<evidence type="ECO:0000256" key="5">
    <source>
        <dbReference type="ARBA" id="ARBA00023211"/>
    </source>
</evidence>
<feature type="transmembrane region" description="Helical" evidence="6">
    <location>
        <begin position="316"/>
        <end position="335"/>
    </location>
</feature>
<feature type="domain" description="Calcineurin-like phosphoesterase" evidence="7">
    <location>
        <begin position="14"/>
        <end position="149"/>
    </location>
</feature>
<reference evidence="8" key="1">
    <citation type="journal article" date="2015" name="Proc. Natl. Acad. Sci. U.S.A.">
        <title>Networks of energetic and metabolic interactions define dynamics in microbial communities.</title>
        <authorList>
            <person name="Embree M."/>
            <person name="Liu J.K."/>
            <person name="Al-Bassam M.M."/>
            <person name="Zengler K."/>
        </authorList>
    </citation>
    <scope>NUCLEOTIDE SEQUENCE</scope>
</reference>
<dbReference type="EMBL" id="LNQE01001232">
    <property type="protein sequence ID" value="KUG20047.1"/>
    <property type="molecule type" value="Genomic_DNA"/>
</dbReference>
<dbReference type="PANTHER" id="PTHR34990:SF2">
    <property type="entry name" value="BLL8164 PROTEIN"/>
    <property type="match status" value="1"/>
</dbReference>
<organism evidence="8">
    <name type="scientific">hydrocarbon metagenome</name>
    <dbReference type="NCBI Taxonomy" id="938273"/>
    <lineage>
        <taxon>unclassified sequences</taxon>
        <taxon>metagenomes</taxon>
        <taxon>ecological metagenomes</taxon>
    </lineage>
</organism>
<gene>
    <name evidence="8" type="ORF">ASZ90_010217</name>
</gene>
<keyword evidence="6" id="KW-0812">Transmembrane</keyword>
<feature type="transmembrane region" description="Helical" evidence="6">
    <location>
        <begin position="281"/>
        <end position="304"/>
    </location>
</feature>
<feature type="transmembrane region" description="Helical" evidence="6">
    <location>
        <begin position="254"/>
        <end position="275"/>
    </location>
</feature>
<evidence type="ECO:0000256" key="4">
    <source>
        <dbReference type="ARBA" id="ARBA00023136"/>
    </source>
</evidence>
<dbReference type="InterPro" id="IPR029052">
    <property type="entry name" value="Metallo-depent_PP-like"/>
</dbReference>
<dbReference type="GO" id="GO:0008758">
    <property type="term" value="F:UDP-2,3-diacylglucosamine hydrolase activity"/>
    <property type="evidence" value="ECO:0007669"/>
    <property type="project" value="TreeGrafter"/>
</dbReference>
<evidence type="ECO:0000256" key="6">
    <source>
        <dbReference type="SAM" id="Phobius"/>
    </source>
</evidence>
<evidence type="ECO:0000256" key="3">
    <source>
        <dbReference type="ARBA" id="ARBA00022723"/>
    </source>
</evidence>
<dbReference type="GO" id="GO:0009245">
    <property type="term" value="P:lipid A biosynthetic process"/>
    <property type="evidence" value="ECO:0007669"/>
    <property type="project" value="TreeGrafter"/>
</dbReference>
<keyword evidence="1" id="KW-1003">Cell membrane</keyword>
<keyword evidence="3" id="KW-0479">Metal-binding</keyword>
<protein>
    <recommendedName>
        <fullName evidence="7">Calcineurin-like phosphoesterase domain-containing protein</fullName>
    </recommendedName>
</protein>
<keyword evidence="6" id="KW-1133">Transmembrane helix</keyword>
<dbReference type="Pfam" id="PF00149">
    <property type="entry name" value="Metallophos"/>
    <property type="match status" value="1"/>
</dbReference>
<accession>A0A0W8FGN5</accession>
<dbReference type="Gene3D" id="3.60.21.10">
    <property type="match status" value="1"/>
</dbReference>
<dbReference type="PANTHER" id="PTHR34990">
    <property type="entry name" value="UDP-2,3-DIACYLGLUCOSAMINE HYDROLASE-RELATED"/>
    <property type="match status" value="1"/>
</dbReference>
<dbReference type="GO" id="GO:0016020">
    <property type="term" value="C:membrane"/>
    <property type="evidence" value="ECO:0007669"/>
    <property type="project" value="GOC"/>
</dbReference>
<dbReference type="AlphaFoldDB" id="A0A0W8FGN5"/>
<evidence type="ECO:0000259" key="7">
    <source>
        <dbReference type="Pfam" id="PF00149"/>
    </source>
</evidence>
<proteinExistence type="predicted"/>
<feature type="transmembrane region" description="Helical" evidence="6">
    <location>
        <begin position="341"/>
        <end position="366"/>
    </location>
</feature>
<dbReference type="GO" id="GO:0046872">
    <property type="term" value="F:metal ion binding"/>
    <property type="evidence" value="ECO:0007669"/>
    <property type="project" value="UniProtKB-KW"/>
</dbReference>
<keyword evidence="5" id="KW-0464">Manganese</keyword>
<comment type="caution">
    <text evidence="8">The sequence shown here is derived from an EMBL/GenBank/DDBJ whole genome shotgun (WGS) entry which is preliminary data.</text>
</comment>
<sequence length="497" mass="56022">MAKKSLVIPDDRSVIVVSDLHLGSQEGLETARRFYRFLEHLSNGCIPLPDACRAGGAAASPDPATRECLLPPEAIILLGDILELWDPRNQDRNMAYTDAFQPFLTMRDMDCDVIYVAGNHDEDIVEIIESYDEELGQLEQSENGLLQNYRIEYLKEEGRQKPVSLKIPWRGSRKLEICSRKYPAPRLKGGELGIDVGGTRYAFLHGQQFDREQITYTTSQVLGRRFDPVDFFQDLACTSVARMFRLTRPGKNPLLTIGIFLAAILLAAIPLWAVLASDSGIWRPVIGALGGILLALISLYYGLFRFGDKERDYPSSAVLGLICALIFILVVGALWAGMMNYLFYIPLILSGYFLAVIGIPVAISVVKKRFYNRLSSTRDWTSEKIMNPQKSSFDPSKYLYESPVLVFGHTHIPDFERGNLETGRIRLFVNSGSWMREDGKSNADLDTFIYIDKAGICCLRWNDEEGRVECYRKDKGGPEGKVPLCEYILKSNIQLRD</sequence>
<keyword evidence="2" id="KW-0997">Cell inner membrane</keyword>
<dbReference type="InterPro" id="IPR043461">
    <property type="entry name" value="LpxH-like"/>
</dbReference>
<dbReference type="InterPro" id="IPR004843">
    <property type="entry name" value="Calcineurin-like_PHP"/>
</dbReference>
<evidence type="ECO:0000256" key="2">
    <source>
        <dbReference type="ARBA" id="ARBA00022519"/>
    </source>
</evidence>
<keyword evidence="4 6" id="KW-0472">Membrane</keyword>
<evidence type="ECO:0000313" key="8">
    <source>
        <dbReference type="EMBL" id="KUG20047.1"/>
    </source>
</evidence>
<dbReference type="SUPFAM" id="SSF56300">
    <property type="entry name" value="Metallo-dependent phosphatases"/>
    <property type="match status" value="1"/>
</dbReference>
<evidence type="ECO:0000256" key="1">
    <source>
        <dbReference type="ARBA" id="ARBA00022475"/>
    </source>
</evidence>
<name>A0A0W8FGN5_9ZZZZ</name>